<dbReference type="AlphaFoldDB" id="A0A813C5G8"/>
<proteinExistence type="predicted"/>
<reference evidence="1" key="1">
    <citation type="submission" date="2021-02" db="EMBL/GenBank/DDBJ databases">
        <authorList>
            <person name="Dougan E. K."/>
            <person name="Rhodes N."/>
            <person name="Thang M."/>
            <person name="Chan C."/>
        </authorList>
    </citation>
    <scope>NUCLEOTIDE SEQUENCE</scope>
</reference>
<protein>
    <submittedName>
        <fullName evidence="1">PDF1B protein</fullName>
    </submittedName>
</protein>
<gene>
    <name evidence="1" type="primary">PDF1B</name>
    <name evidence="1" type="ORF">SNEC2469_LOCUS33135</name>
</gene>
<accession>A0A813C5G8</accession>
<keyword evidence="2" id="KW-1185">Reference proteome</keyword>
<dbReference type="Proteomes" id="UP000601435">
    <property type="component" value="Unassembled WGS sequence"/>
</dbReference>
<dbReference type="OrthoDB" id="425560at2759"/>
<evidence type="ECO:0000313" key="2">
    <source>
        <dbReference type="Proteomes" id="UP000601435"/>
    </source>
</evidence>
<evidence type="ECO:0000313" key="1">
    <source>
        <dbReference type="EMBL" id="CAE7938392.1"/>
    </source>
</evidence>
<sequence>MAVCGLLPRIAFLQSSTGWFSYDAPYRLVNKSNGVSTGTLLVSSACGYHAEAVERPGYPISIGTVRHQWHGQQNRKRSMRPEAHVLWRMNRTGLVSYNSEAPRWFEQAWYDQLNIDQLRGVYACHQFLCYVVFLGAAHSFSLNQLSVQAMSHFCLCAWLQQPNVVSICVGIGIGPVSARQGMQSRISESWVVAGYHN</sequence>
<organism evidence="1 2">
    <name type="scientific">Symbiodinium necroappetens</name>
    <dbReference type="NCBI Taxonomy" id="1628268"/>
    <lineage>
        <taxon>Eukaryota</taxon>
        <taxon>Sar</taxon>
        <taxon>Alveolata</taxon>
        <taxon>Dinophyceae</taxon>
        <taxon>Suessiales</taxon>
        <taxon>Symbiodiniaceae</taxon>
        <taxon>Symbiodinium</taxon>
    </lineage>
</organism>
<dbReference type="EMBL" id="CAJNJA010086252">
    <property type="protein sequence ID" value="CAE7938392.1"/>
    <property type="molecule type" value="Genomic_DNA"/>
</dbReference>
<name>A0A813C5G8_9DINO</name>
<comment type="caution">
    <text evidence="1">The sequence shown here is derived from an EMBL/GenBank/DDBJ whole genome shotgun (WGS) entry which is preliminary data.</text>
</comment>